<reference evidence="2" key="1">
    <citation type="submission" date="2020-03" db="EMBL/GenBank/DDBJ databases">
        <title>The deep terrestrial virosphere.</title>
        <authorList>
            <person name="Holmfeldt K."/>
            <person name="Nilsson E."/>
            <person name="Simone D."/>
            <person name="Lopez-Fernandez M."/>
            <person name="Wu X."/>
            <person name="de Brujin I."/>
            <person name="Lundin D."/>
            <person name="Andersson A."/>
            <person name="Bertilsson S."/>
            <person name="Dopson M."/>
        </authorList>
    </citation>
    <scope>NUCLEOTIDE SEQUENCE</scope>
    <source>
        <strain evidence="2">MM171B00466</strain>
    </source>
</reference>
<feature type="compositionally biased region" description="Acidic residues" evidence="1">
    <location>
        <begin position="115"/>
        <end position="124"/>
    </location>
</feature>
<evidence type="ECO:0000313" key="2">
    <source>
        <dbReference type="EMBL" id="QJB04108.1"/>
    </source>
</evidence>
<accession>A0A6M3MA48</accession>
<proteinExistence type="predicted"/>
<gene>
    <name evidence="2" type="ORF">MM171B00466_0012</name>
</gene>
<dbReference type="AlphaFoldDB" id="A0A6M3MA48"/>
<dbReference type="EMBL" id="MT143872">
    <property type="protein sequence ID" value="QJB04108.1"/>
    <property type="molecule type" value="Genomic_DNA"/>
</dbReference>
<feature type="region of interest" description="Disordered" evidence="1">
    <location>
        <begin position="104"/>
        <end position="124"/>
    </location>
</feature>
<name>A0A6M3MA48_9ZZZZ</name>
<sequence>MDEGYQYVSFRTINRILNTVSDERITEELKRLQLRDITTADSPIRLKYRDKMLEKLMPRKVEQKLSGELKQEVKFPELKGLDEDAVGAIVQNFLEDEARKLRQAESGNVLGAEERPEDEVDTPR</sequence>
<organism evidence="2">
    <name type="scientific">viral metagenome</name>
    <dbReference type="NCBI Taxonomy" id="1070528"/>
    <lineage>
        <taxon>unclassified sequences</taxon>
        <taxon>metagenomes</taxon>
        <taxon>organismal metagenomes</taxon>
    </lineage>
</organism>
<protein>
    <submittedName>
        <fullName evidence="2">Uncharacterized protein</fullName>
    </submittedName>
</protein>
<evidence type="ECO:0000256" key="1">
    <source>
        <dbReference type="SAM" id="MobiDB-lite"/>
    </source>
</evidence>